<evidence type="ECO:0000313" key="3">
    <source>
        <dbReference type="Proteomes" id="UP000007797"/>
    </source>
</evidence>
<dbReference type="GeneID" id="14865995"/>
<evidence type="ECO:0000256" key="1">
    <source>
        <dbReference type="SAM" id="MobiDB-lite"/>
    </source>
</evidence>
<dbReference type="Proteomes" id="UP000007797">
    <property type="component" value="Unassembled WGS sequence"/>
</dbReference>
<proteinExistence type="predicted"/>
<keyword evidence="3" id="KW-1185">Reference proteome</keyword>
<dbReference type="RefSeq" id="XP_004351021.1">
    <property type="nucleotide sequence ID" value="XM_004350969.1"/>
</dbReference>
<dbReference type="EMBL" id="GL883029">
    <property type="protein sequence ID" value="EGG14312.1"/>
    <property type="molecule type" value="Genomic_DNA"/>
</dbReference>
<feature type="region of interest" description="Disordered" evidence="1">
    <location>
        <begin position="124"/>
        <end position="249"/>
    </location>
</feature>
<protein>
    <submittedName>
        <fullName evidence="2">Uncharacterized protein</fullName>
    </submittedName>
</protein>
<accession>F4QFR5</accession>
<dbReference type="OMA" id="HIHEHYE"/>
<sequence length="249" mass="29725">MDDDNDGDKDFYQDQLNQYRNKHLKVKTEDELSQDLKRIQIEENKRDKEQEQEKKLQVEKVELVSQTTQLDEYKGVRKQETDKTLQDREEMRKRVQEKIELEKQRAAQLLVDSKVGQVDQMKEYQLTRSRDSKQQRQNDLAILQKKRADKELEEQRIREAKQREKQQHQDQLNAYQQKQHAEIDRQKQQQENSHIQLVDYGNHYYNASGRPNNRPPSLLELNPHQRIVVNKPPPRVQGSIKKLGGYGSN</sequence>
<feature type="compositionally biased region" description="Polar residues" evidence="1">
    <location>
        <begin position="169"/>
        <end position="178"/>
    </location>
</feature>
<feature type="compositionally biased region" description="Basic and acidic residues" evidence="1">
    <location>
        <begin position="179"/>
        <end position="188"/>
    </location>
</feature>
<evidence type="ECO:0000313" key="2">
    <source>
        <dbReference type="EMBL" id="EGG14312.1"/>
    </source>
</evidence>
<organism evidence="2 3">
    <name type="scientific">Cavenderia fasciculata</name>
    <name type="common">Slime mold</name>
    <name type="synonym">Dictyostelium fasciculatum</name>
    <dbReference type="NCBI Taxonomy" id="261658"/>
    <lineage>
        <taxon>Eukaryota</taxon>
        <taxon>Amoebozoa</taxon>
        <taxon>Evosea</taxon>
        <taxon>Eumycetozoa</taxon>
        <taxon>Dictyostelia</taxon>
        <taxon>Acytosteliales</taxon>
        <taxon>Cavenderiaceae</taxon>
        <taxon>Cavenderia</taxon>
    </lineage>
</organism>
<feature type="compositionally biased region" description="Basic and acidic residues" evidence="1">
    <location>
        <begin position="146"/>
        <end position="168"/>
    </location>
</feature>
<name>F4QFR5_CACFS</name>
<dbReference type="KEGG" id="dfa:DFA_12082"/>
<gene>
    <name evidence="2" type="ORF">DFA_12082</name>
</gene>
<reference evidence="3" key="1">
    <citation type="journal article" date="2011" name="Genome Res.">
        <title>Phylogeny-wide analysis of social amoeba genomes highlights ancient origins for complex intercellular communication.</title>
        <authorList>
            <person name="Heidel A.J."/>
            <person name="Lawal H.M."/>
            <person name="Felder M."/>
            <person name="Schilde C."/>
            <person name="Helps N.R."/>
            <person name="Tunggal B."/>
            <person name="Rivero F."/>
            <person name="John U."/>
            <person name="Schleicher M."/>
            <person name="Eichinger L."/>
            <person name="Platzer M."/>
            <person name="Noegel A.A."/>
            <person name="Schaap P."/>
            <person name="Gloeckner G."/>
        </authorList>
    </citation>
    <scope>NUCLEOTIDE SEQUENCE [LARGE SCALE GENOMIC DNA]</scope>
    <source>
        <strain evidence="3">SH3</strain>
    </source>
</reference>
<dbReference type="AlphaFoldDB" id="F4QFR5"/>